<dbReference type="Proteomes" id="UP000198790">
    <property type="component" value="Unassembled WGS sequence"/>
</dbReference>
<evidence type="ECO:0000256" key="2">
    <source>
        <dbReference type="ARBA" id="ARBA00004651"/>
    </source>
</evidence>
<dbReference type="InterPro" id="IPR000700">
    <property type="entry name" value="PAS-assoc_C"/>
</dbReference>
<dbReference type="InterPro" id="IPR005467">
    <property type="entry name" value="His_kinase_dom"/>
</dbReference>
<dbReference type="GO" id="GO:0005524">
    <property type="term" value="F:ATP binding"/>
    <property type="evidence" value="ECO:0007669"/>
    <property type="project" value="UniProtKB-KW"/>
</dbReference>
<dbReference type="SUPFAM" id="SSF47226">
    <property type="entry name" value="Histidine-containing phosphotransfer domain, HPT domain"/>
    <property type="match status" value="1"/>
</dbReference>
<keyword evidence="13" id="KW-0472">Membrane</keyword>
<evidence type="ECO:0000256" key="17">
    <source>
        <dbReference type="PROSITE-ProRule" id="PRU00169"/>
    </source>
</evidence>
<dbReference type="PROSITE" id="PS50112">
    <property type="entry name" value="PAS"/>
    <property type="match status" value="3"/>
</dbReference>
<feature type="domain" description="Response regulatory" evidence="19">
    <location>
        <begin position="1059"/>
        <end position="1179"/>
    </location>
</feature>
<keyword evidence="11" id="KW-1133">Transmembrane helix</keyword>
<organism evidence="23 24">
    <name type="scientific">Algoriphagus aquimarinus</name>
    <dbReference type="NCBI Taxonomy" id="237018"/>
    <lineage>
        <taxon>Bacteria</taxon>
        <taxon>Pseudomonadati</taxon>
        <taxon>Bacteroidota</taxon>
        <taxon>Cytophagia</taxon>
        <taxon>Cytophagales</taxon>
        <taxon>Cyclobacteriaceae</taxon>
        <taxon>Algoriphagus</taxon>
    </lineage>
</organism>
<keyword evidence="7" id="KW-0812">Transmembrane</keyword>
<dbReference type="SMART" id="SM00091">
    <property type="entry name" value="PAS"/>
    <property type="match status" value="4"/>
</dbReference>
<evidence type="ECO:0000256" key="15">
    <source>
        <dbReference type="ARBA" id="ARBA00068150"/>
    </source>
</evidence>
<dbReference type="Gene3D" id="1.20.120.160">
    <property type="entry name" value="HPT domain"/>
    <property type="match status" value="1"/>
</dbReference>
<dbReference type="SUPFAM" id="SSF55785">
    <property type="entry name" value="PYP-like sensor domain (PAS domain)"/>
    <property type="match status" value="5"/>
</dbReference>
<dbReference type="Pfam" id="PF08448">
    <property type="entry name" value="PAS_4"/>
    <property type="match status" value="1"/>
</dbReference>
<keyword evidence="12" id="KW-0902">Two-component regulatory system</keyword>
<keyword evidence="6" id="KW-0808">Transferase</keyword>
<dbReference type="InterPro" id="IPR004358">
    <property type="entry name" value="Sig_transdc_His_kin-like_C"/>
</dbReference>
<feature type="modified residue" description="Phosphohistidine" evidence="16">
    <location>
        <position position="1393"/>
    </location>
</feature>
<dbReference type="InterPro" id="IPR035965">
    <property type="entry name" value="PAS-like_dom_sf"/>
</dbReference>
<dbReference type="NCBIfam" id="TIGR00229">
    <property type="entry name" value="sensory_box"/>
    <property type="match status" value="3"/>
</dbReference>
<keyword evidence="24" id="KW-1185">Reference proteome</keyword>
<evidence type="ECO:0000259" key="19">
    <source>
        <dbReference type="PROSITE" id="PS50110"/>
    </source>
</evidence>
<evidence type="ECO:0000256" key="11">
    <source>
        <dbReference type="ARBA" id="ARBA00022989"/>
    </source>
</evidence>
<dbReference type="InterPro" id="IPR013656">
    <property type="entry name" value="PAS_4"/>
</dbReference>
<evidence type="ECO:0000256" key="1">
    <source>
        <dbReference type="ARBA" id="ARBA00000085"/>
    </source>
</evidence>
<feature type="domain" description="Histidine kinase" evidence="18">
    <location>
        <begin position="822"/>
        <end position="1043"/>
    </location>
</feature>
<keyword evidence="10" id="KW-0067">ATP-binding</keyword>
<dbReference type="Gene3D" id="3.30.450.20">
    <property type="entry name" value="PAS domain"/>
    <property type="match status" value="5"/>
</dbReference>
<dbReference type="EC" id="2.7.13.3" evidence="3"/>
<dbReference type="Pfam" id="PF00072">
    <property type="entry name" value="Response_reg"/>
    <property type="match status" value="2"/>
</dbReference>
<dbReference type="FunFam" id="1.10.287.130:FF:000002">
    <property type="entry name" value="Two-component osmosensing histidine kinase"/>
    <property type="match status" value="1"/>
</dbReference>
<accession>A0A1I1AYS4</accession>
<dbReference type="InterPro" id="IPR001610">
    <property type="entry name" value="PAC"/>
</dbReference>
<dbReference type="PROSITE" id="PS50113">
    <property type="entry name" value="PAC"/>
    <property type="match status" value="2"/>
</dbReference>
<evidence type="ECO:0000256" key="12">
    <source>
        <dbReference type="ARBA" id="ARBA00023012"/>
    </source>
</evidence>
<feature type="domain" description="HPt" evidence="22">
    <location>
        <begin position="1354"/>
        <end position="1448"/>
    </location>
</feature>
<sequence length="1448" mass="162628">MNKSVKGGSNSSLSSVLNYQNLDAVKDASLYRICQLSSIVSGTSKALILIEGPEFGFKAEIGFSVDNTQLLSFFKSQIEATNTLINCKDVKSPSLADNISKALSAYDINAFAGLPLFEEKGGLIGCLFVFGSEAISLDEKAENALNLLASEVKCIIQERKLIAEYSNLEKLFNLSNDLICIAGPDGFFKKVNPSFSQLLGWSSEILLSRSFFDMVHPDDLDKTKLELEKLNKGESTTNFSHRFIHEDGTYKILEWVATPNQNSEDIYAIARDITDWSDGEAVLAQSEARLRAFFDNSQGFMCTHDMQGVFLSVNDAGATMLGYSKEELVGMSLFDIVPEYRKPVVHGYLKSIDEVGLLSGQMITQHKDGHLYTWMFNNIREKGVDGSYYVIGNAIDITERMNLEEDLKHTKFLLEETGKVARVGGWNLDMEKQELTWTPVTRLIHEVADDFNPDLTSGINFYKEGESRDKVIKAVNEAINEGKSWDLELQLVTGLGNELWVRAIGQSELVNGECKRVFGTFQDIDEAKKAQLELERTKKVLDDVINASSEVSIIATDLAGIITVFNPGAEKMLGYTAEEMVGKHTPEIIHDHQEVELHLAELQKEFGKHIGVEEVFTARAEIAGMEQRDWSYIAKDGSKKTVSLVVTPIRDVDNVSIGYLGFASDITEIRKMEKELIYEKSRLSAFVQHAPAAVAMLDNDMNYIAVSNRWVEDYQLAGREVVGNSHYTIFPSIGQEGRERHERILNGAVEKREEELVKVPGFAEDQYVTWEMRPWYLPNKEIGGIMLFTQNITSLVRQREELKKAKLQAEEASVAKSEFLANMSHEIRTPLNGVIGFTDLVLKTNLNETQHQYLSIVNQSANALLSIINDILDFSKIEAGRLELDIDKCDLYEMSSQATDIITYQIQNKGLEMLLNVATDLPRFVHADSVRLKQILVNLLGNASKFTESGEIELKIETLEAKGDIYKIRFAVRDTGIGIKADKQLKIFEAFSQEDSSTTKKYGGTGLGLTISNSLLRLMDSKLQLVSEPGKGSTFFFDVTLKTEKGEAIDWFDVDKIKNVLIVDDNENNRLIVRQMLLLKNIQSKEAHNGFEALQLLSTGELFDVILMDYHMPFMDGLETVRKIRESFTSWGGEEPIMLLHSSSDDHKIIESCKELRIHHRLIKPIKIQDFYQALSRLHKPDEFKEVSILSDAPEERAKEFTILLAEDNLVNMLLAKTIIKKIAPLATIKEATNGQEALEYCKKHFPDIILMDVQMPVMNGYEATKNIRLLEKDTHVPIIAFTAGNVKGEREKCLAAGMDDFVVKPVVEETVEMILNKWVGTEASKVSLKEEVKNSGVNIHYNPAKLRNYTDNDPVVLDNILKIVKTELASSLLSLKEVIEEEDLTKINEAGHKLYGTAISAGMSVLTDLASEFEHMNTFQPANMHELFERVEAEITLVLDMMEEENS</sequence>
<dbReference type="InterPro" id="IPR036890">
    <property type="entry name" value="HATPase_C_sf"/>
</dbReference>
<comment type="subunit">
    <text evidence="14">At low DSF concentrations, interacts with RpfF.</text>
</comment>
<feature type="modified residue" description="4-aspartylphosphate" evidence="17">
    <location>
        <position position="1253"/>
    </location>
</feature>
<evidence type="ECO:0000259" key="18">
    <source>
        <dbReference type="PROSITE" id="PS50109"/>
    </source>
</evidence>
<dbReference type="FunFam" id="3.30.565.10:FF:000010">
    <property type="entry name" value="Sensor histidine kinase RcsC"/>
    <property type="match status" value="1"/>
</dbReference>
<dbReference type="GO" id="GO:0000155">
    <property type="term" value="F:phosphorelay sensor kinase activity"/>
    <property type="evidence" value="ECO:0007669"/>
    <property type="project" value="InterPro"/>
</dbReference>
<evidence type="ECO:0000256" key="3">
    <source>
        <dbReference type="ARBA" id="ARBA00012438"/>
    </source>
</evidence>
<evidence type="ECO:0000256" key="10">
    <source>
        <dbReference type="ARBA" id="ARBA00022840"/>
    </source>
</evidence>
<keyword evidence="8" id="KW-0547">Nucleotide-binding</keyword>
<dbReference type="STRING" id="237018.SAMN04489723_109125"/>
<evidence type="ECO:0000259" key="21">
    <source>
        <dbReference type="PROSITE" id="PS50113"/>
    </source>
</evidence>
<evidence type="ECO:0000256" key="9">
    <source>
        <dbReference type="ARBA" id="ARBA00022777"/>
    </source>
</evidence>
<feature type="domain" description="PAC" evidence="21">
    <location>
        <begin position="626"/>
        <end position="678"/>
    </location>
</feature>
<dbReference type="InterPro" id="IPR011006">
    <property type="entry name" value="CheY-like_superfamily"/>
</dbReference>
<feature type="domain" description="PAS" evidence="20">
    <location>
        <begin position="164"/>
        <end position="234"/>
    </location>
</feature>
<comment type="catalytic activity">
    <reaction evidence="1">
        <text>ATP + protein L-histidine = ADP + protein N-phospho-L-histidine.</text>
        <dbReference type="EC" id="2.7.13.3"/>
    </reaction>
</comment>
<dbReference type="InterPro" id="IPR036097">
    <property type="entry name" value="HisK_dim/P_sf"/>
</dbReference>
<dbReference type="SMART" id="SM00086">
    <property type="entry name" value="PAC"/>
    <property type="match status" value="4"/>
</dbReference>
<evidence type="ECO:0000256" key="5">
    <source>
        <dbReference type="ARBA" id="ARBA00022553"/>
    </source>
</evidence>
<dbReference type="PROSITE" id="PS50894">
    <property type="entry name" value="HPT"/>
    <property type="match status" value="1"/>
</dbReference>
<keyword evidence="4" id="KW-1003">Cell membrane</keyword>
<evidence type="ECO:0000259" key="22">
    <source>
        <dbReference type="PROSITE" id="PS50894"/>
    </source>
</evidence>
<gene>
    <name evidence="23" type="ORF">SAMN04489723_109125</name>
</gene>
<dbReference type="CDD" id="cd00130">
    <property type="entry name" value="PAS"/>
    <property type="match status" value="3"/>
</dbReference>
<keyword evidence="5 17" id="KW-0597">Phosphoprotein</keyword>
<dbReference type="InterPro" id="IPR003594">
    <property type="entry name" value="HATPase_dom"/>
</dbReference>
<dbReference type="PANTHER" id="PTHR45339:SF1">
    <property type="entry name" value="HYBRID SIGNAL TRANSDUCTION HISTIDINE KINASE J"/>
    <property type="match status" value="1"/>
</dbReference>
<dbReference type="PANTHER" id="PTHR45339">
    <property type="entry name" value="HYBRID SIGNAL TRANSDUCTION HISTIDINE KINASE J"/>
    <property type="match status" value="1"/>
</dbReference>
<dbReference type="EMBL" id="FOKK01000009">
    <property type="protein sequence ID" value="SFB41413.1"/>
    <property type="molecule type" value="Genomic_DNA"/>
</dbReference>
<dbReference type="Pfam" id="PF08447">
    <property type="entry name" value="PAS_3"/>
    <property type="match status" value="1"/>
</dbReference>
<dbReference type="Gene3D" id="3.30.565.10">
    <property type="entry name" value="Histidine kinase-like ATPase, C-terminal domain"/>
    <property type="match status" value="1"/>
</dbReference>
<reference evidence="23 24" key="1">
    <citation type="submission" date="2016-10" db="EMBL/GenBank/DDBJ databases">
        <authorList>
            <person name="de Groot N.N."/>
        </authorList>
    </citation>
    <scope>NUCLEOTIDE SEQUENCE [LARGE SCALE GENOMIC DNA]</scope>
    <source>
        <strain evidence="23 24">DSM 23399</strain>
    </source>
</reference>
<dbReference type="CDD" id="cd00082">
    <property type="entry name" value="HisKA"/>
    <property type="match status" value="1"/>
</dbReference>
<evidence type="ECO:0000256" key="4">
    <source>
        <dbReference type="ARBA" id="ARBA00022475"/>
    </source>
</evidence>
<name>A0A1I1AYS4_9BACT</name>
<evidence type="ECO:0000256" key="13">
    <source>
        <dbReference type="ARBA" id="ARBA00023136"/>
    </source>
</evidence>
<dbReference type="SMART" id="SM00448">
    <property type="entry name" value="REC"/>
    <property type="match status" value="2"/>
</dbReference>
<dbReference type="PRINTS" id="PR00344">
    <property type="entry name" value="BCTRLSENSOR"/>
</dbReference>
<comment type="subcellular location">
    <subcellularLocation>
        <location evidence="2">Cell membrane</location>
        <topology evidence="2">Multi-pass membrane protein</topology>
    </subcellularLocation>
</comment>
<dbReference type="Pfam" id="PF00989">
    <property type="entry name" value="PAS"/>
    <property type="match status" value="2"/>
</dbReference>
<keyword evidence="9" id="KW-0418">Kinase</keyword>
<evidence type="ECO:0000256" key="7">
    <source>
        <dbReference type="ARBA" id="ARBA00022692"/>
    </source>
</evidence>
<dbReference type="InterPro" id="IPR000014">
    <property type="entry name" value="PAS"/>
</dbReference>
<dbReference type="SMART" id="SM00387">
    <property type="entry name" value="HATPase_c"/>
    <property type="match status" value="1"/>
</dbReference>
<dbReference type="Gene3D" id="3.40.50.2300">
    <property type="match status" value="2"/>
</dbReference>
<evidence type="ECO:0000259" key="20">
    <source>
        <dbReference type="PROSITE" id="PS50112"/>
    </source>
</evidence>
<evidence type="ECO:0000256" key="6">
    <source>
        <dbReference type="ARBA" id="ARBA00022679"/>
    </source>
</evidence>
<dbReference type="InterPro" id="IPR008207">
    <property type="entry name" value="Sig_transdc_His_kin_Hpt_dom"/>
</dbReference>
<feature type="modified residue" description="4-aspartylphosphate" evidence="17">
    <location>
        <position position="1109"/>
    </location>
</feature>
<dbReference type="RefSeq" id="WP_092898180.1">
    <property type="nucleotide sequence ID" value="NZ_FOKK01000009.1"/>
</dbReference>
<dbReference type="PROSITE" id="PS50109">
    <property type="entry name" value="HIS_KIN"/>
    <property type="match status" value="1"/>
</dbReference>
<dbReference type="GO" id="GO:0006355">
    <property type="term" value="P:regulation of DNA-templated transcription"/>
    <property type="evidence" value="ECO:0007669"/>
    <property type="project" value="InterPro"/>
</dbReference>
<dbReference type="SUPFAM" id="SSF52172">
    <property type="entry name" value="CheY-like"/>
    <property type="match status" value="2"/>
</dbReference>
<dbReference type="InterPro" id="IPR013655">
    <property type="entry name" value="PAS_fold_3"/>
</dbReference>
<dbReference type="OrthoDB" id="9811889at2"/>
<dbReference type="InterPro" id="IPR036641">
    <property type="entry name" value="HPT_dom_sf"/>
</dbReference>
<proteinExistence type="predicted"/>
<dbReference type="SMART" id="SM00388">
    <property type="entry name" value="HisKA"/>
    <property type="match status" value="1"/>
</dbReference>
<dbReference type="Pfam" id="PF02518">
    <property type="entry name" value="HATPase_c"/>
    <property type="match status" value="1"/>
</dbReference>
<evidence type="ECO:0000313" key="24">
    <source>
        <dbReference type="Proteomes" id="UP000198790"/>
    </source>
</evidence>
<dbReference type="InterPro" id="IPR001789">
    <property type="entry name" value="Sig_transdc_resp-reg_receiver"/>
</dbReference>
<dbReference type="Gene3D" id="1.10.287.130">
    <property type="match status" value="1"/>
</dbReference>
<dbReference type="CDD" id="cd17546">
    <property type="entry name" value="REC_hyHK_CKI1_RcsC-like"/>
    <property type="match status" value="2"/>
</dbReference>
<evidence type="ECO:0000256" key="14">
    <source>
        <dbReference type="ARBA" id="ARBA00064003"/>
    </source>
</evidence>
<protein>
    <recommendedName>
        <fullName evidence="15">Sensory/regulatory protein RpfC</fullName>
        <ecNumber evidence="3">2.7.13.3</ecNumber>
    </recommendedName>
</protein>
<feature type="domain" description="PAS" evidence="20">
    <location>
        <begin position="286"/>
        <end position="337"/>
    </location>
</feature>
<feature type="domain" description="PAS" evidence="20">
    <location>
        <begin position="537"/>
        <end position="590"/>
    </location>
</feature>
<dbReference type="SUPFAM" id="SSF55874">
    <property type="entry name" value="ATPase domain of HSP90 chaperone/DNA topoisomerase II/histidine kinase"/>
    <property type="match status" value="1"/>
</dbReference>
<evidence type="ECO:0000256" key="8">
    <source>
        <dbReference type="ARBA" id="ARBA00022741"/>
    </source>
</evidence>
<dbReference type="CDD" id="cd16922">
    <property type="entry name" value="HATPase_EvgS-ArcB-TorS-like"/>
    <property type="match status" value="1"/>
</dbReference>
<evidence type="ECO:0000313" key="23">
    <source>
        <dbReference type="EMBL" id="SFB41413.1"/>
    </source>
</evidence>
<evidence type="ECO:0000256" key="16">
    <source>
        <dbReference type="PROSITE-ProRule" id="PRU00110"/>
    </source>
</evidence>
<dbReference type="InterPro" id="IPR013767">
    <property type="entry name" value="PAS_fold"/>
</dbReference>
<dbReference type="GO" id="GO:0005886">
    <property type="term" value="C:plasma membrane"/>
    <property type="evidence" value="ECO:0007669"/>
    <property type="project" value="UniProtKB-SubCell"/>
</dbReference>
<dbReference type="SUPFAM" id="SSF47384">
    <property type="entry name" value="Homodimeric domain of signal transducing histidine kinase"/>
    <property type="match status" value="1"/>
</dbReference>
<feature type="domain" description="Response regulatory" evidence="19">
    <location>
        <begin position="1202"/>
        <end position="1320"/>
    </location>
</feature>
<dbReference type="Pfam" id="PF00512">
    <property type="entry name" value="HisKA"/>
    <property type="match status" value="1"/>
</dbReference>
<dbReference type="InterPro" id="IPR003661">
    <property type="entry name" value="HisK_dim/P_dom"/>
</dbReference>
<dbReference type="PROSITE" id="PS50110">
    <property type="entry name" value="RESPONSE_REGULATORY"/>
    <property type="match status" value="2"/>
</dbReference>
<feature type="domain" description="PAC" evidence="21">
    <location>
        <begin position="485"/>
        <end position="536"/>
    </location>
</feature>